<gene>
    <name evidence="2" type="ORF">ACFSAS_05145</name>
</gene>
<evidence type="ECO:0000313" key="3">
    <source>
        <dbReference type="Proteomes" id="UP001597092"/>
    </source>
</evidence>
<evidence type="ECO:0000313" key="2">
    <source>
        <dbReference type="EMBL" id="MFD1684994.1"/>
    </source>
</evidence>
<comment type="caution">
    <text evidence="2">The sequence shown here is derived from an EMBL/GenBank/DDBJ whole genome shotgun (WGS) entry which is preliminary data.</text>
</comment>
<dbReference type="RefSeq" id="WP_256307532.1">
    <property type="nucleotide sequence ID" value="NZ_JANHAW010000002.1"/>
</dbReference>
<keyword evidence="3" id="KW-1185">Reference proteome</keyword>
<feature type="coiled-coil region" evidence="1">
    <location>
        <begin position="89"/>
        <end position="123"/>
    </location>
</feature>
<dbReference type="EMBL" id="JBHUDP010000001">
    <property type="protein sequence ID" value="MFD1684994.1"/>
    <property type="molecule type" value="Genomic_DNA"/>
</dbReference>
<proteinExistence type="predicted"/>
<organism evidence="2 3">
    <name type="scientific">Halobellus litoreus</name>
    <dbReference type="NCBI Taxonomy" id="755310"/>
    <lineage>
        <taxon>Archaea</taxon>
        <taxon>Methanobacteriati</taxon>
        <taxon>Methanobacteriota</taxon>
        <taxon>Stenosarchaea group</taxon>
        <taxon>Halobacteria</taxon>
        <taxon>Halobacteriales</taxon>
        <taxon>Haloferacaceae</taxon>
        <taxon>Halobellus</taxon>
    </lineage>
</organism>
<keyword evidence="1" id="KW-0175">Coiled coil</keyword>
<evidence type="ECO:0000256" key="1">
    <source>
        <dbReference type="SAM" id="Coils"/>
    </source>
</evidence>
<sequence length="153" mass="17922">MFDRIREMVATEDSTKGYEINPQEVITTFERFLEREGVTVNQNRPDVMDEFAEIVYRYDNIGSELQHARENIGDENGISLLDQMDNDQFDRWQKNHEQTIEEIESLNEDVIELLNKVDVDESRLDESGRFSEVTAFIQRVNDAYLVFSDTSDT</sequence>
<dbReference type="Proteomes" id="UP001597092">
    <property type="component" value="Unassembled WGS sequence"/>
</dbReference>
<reference evidence="2 3" key="1">
    <citation type="journal article" date="2019" name="Int. J. Syst. Evol. Microbiol.">
        <title>The Global Catalogue of Microorganisms (GCM) 10K type strain sequencing project: providing services to taxonomists for standard genome sequencing and annotation.</title>
        <authorList>
            <consortium name="The Broad Institute Genomics Platform"/>
            <consortium name="The Broad Institute Genome Sequencing Center for Infectious Disease"/>
            <person name="Wu L."/>
            <person name="Ma J."/>
        </authorList>
    </citation>
    <scope>NUCLEOTIDE SEQUENCE [LARGE SCALE GENOMIC DNA]</scope>
    <source>
        <strain evidence="2 3">CGMCC 1.10387</strain>
    </source>
</reference>
<protein>
    <recommendedName>
        <fullName evidence="4">Type I restriction enzyme, R subunit</fullName>
    </recommendedName>
</protein>
<accession>A0ABD6DS49</accession>
<name>A0ABD6DS49_9EURY</name>
<evidence type="ECO:0008006" key="4">
    <source>
        <dbReference type="Google" id="ProtNLM"/>
    </source>
</evidence>
<dbReference type="AlphaFoldDB" id="A0ABD6DS49"/>